<comment type="caution">
    <text evidence="9">The sequence shown here is derived from an EMBL/GenBank/DDBJ whole genome shotgun (WGS) entry which is preliminary data.</text>
</comment>
<keyword evidence="4" id="KW-0677">Repeat</keyword>
<protein>
    <submittedName>
        <fullName evidence="9">U3 small nucleolar RNA-associated protein 6 isoform X1</fullName>
    </submittedName>
</protein>
<dbReference type="Pfam" id="PF08640">
    <property type="entry name" value="U3_assoc_6"/>
    <property type="match status" value="1"/>
</dbReference>
<dbReference type="SUPFAM" id="SSF48452">
    <property type="entry name" value="TPR-like"/>
    <property type="match status" value="2"/>
</dbReference>
<dbReference type="STRING" id="337451.A0A3S3P4U6"/>
<dbReference type="InterPro" id="IPR003107">
    <property type="entry name" value="HAT"/>
</dbReference>
<dbReference type="InterPro" id="IPR013949">
    <property type="entry name" value="Utp6"/>
</dbReference>
<dbReference type="InterPro" id="IPR055347">
    <property type="entry name" value="UTP6_N"/>
</dbReference>
<evidence type="ECO:0000259" key="8">
    <source>
        <dbReference type="Pfam" id="PF24892"/>
    </source>
</evidence>
<evidence type="ECO:0000313" key="9">
    <source>
        <dbReference type="EMBL" id="RWR93392.1"/>
    </source>
</evidence>
<evidence type="ECO:0000256" key="4">
    <source>
        <dbReference type="ARBA" id="ARBA00022737"/>
    </source>
</evidence>
<gene>
    <name evidence="9" type="ORF">CKAN_02264100</name>
</gene>
<feature type="domain" description="U3 small nucleolar RNA-associated protein 6 homolog C-terminal" evidence="8">
    <location>
        <begin position="364"/>
        <end position="656"/>
    </location>
</feature>
<dbReference type="GO" id="GO:0032040">
    <property type="term" value="C:small-subunit processome"/>
    <property type="evidence" value="ECO:0007669"/>
    <property type="project" value="TreeGrafter"/>
</dbReference>
<dbReference type="SMART" id="SM00386">
    <property type="entry name" value="HAT"/>
    <property type="match status" value="9"/>
</dbReference>
<evidence type="ECO:0000313" key="10">
    <source>
        <dbReference type="Proteomes" id="UP000283530"/>
    </source>
</evidence>
<evidence type="ECO:0000256" key="2">
    <source>
        <dbReference type="ARBA" id="ARBA00010734"/>
    </source>
</evidence>
<sequence>MADVVQYRLERMTDELDELESRGLFSRREISEIVKKRRQFEYRLKRKHPLKQDYLSYIEYESHLDAFRKLRKKSISNSKKWKNSISDSACIRRILRIYREAVLHYKGDVDLWFRYLEFCRSRRHGRMKEVIVQALRFHPKVPGLWIYAAAWEFDHNLNARAARALMQNGLKACPESEDLWVEYLRMELTYLNKLKARKVALGEVQGTSAQYSRNGDDGGWKKENTNLFVSLNGDDGEREKENKDLFTSLHEDSGQVDGLDAQEGNMESEADAYEEQGLMFFRTIYSGAIEAIPSSMSLQKRFLEILDEADLAFSEELKEEIMSNIQKDFFKDEDYWDWHARLKILGCKKGKEMLGNIVLSELNEAAKVYDESLITLPSTKMFSLCARFWLDLIDSKPGGLESSGFGNIADHGAEFTSNLLRVYEKAEARGCLTDDLAHQYVSFYLKLDRIDEARNLAKKLCDGKFSGVAKLWVLRASIEMKCATSKSASVTKNDLQSLFEILRKALSKVAVPEAESLWFMAIKYFSNNKEYFEKLVQNFMIFMARGGGTESNSSVAFAIVNWVLERHGIQHAREIYNRILALPHPSLATYRQCIELESNLAMAGDDKCIANARKLYDSALSIYKDNVGLWQEYLSLEMKVGTSDTANAVYWRSRKTIGDGIQMIEP</sequence>
<keyword evidence="5" id="KW-0539">Nucleus</keyword>
<reference evidence="9 10" key="1">
    <citation type="journal article" date="2019" name="Nat. Plants">
        <title>Stout camphor tree genome fills gaps in understanding of flowering plant genome evolution.</title>
        <authorList>
            <person name="Chaw S.M."/>
            <person name="Liu Y.C."/>
            <person name="Wu Y.W."/>
            <person name="Wang H.Y."/>
            <person name="Lin C.I."/>
            <person name="Wu C.S."/>
            <person name="Ke H.M."/>
            <person name="Chang L.Y."/>
            <person name="Hsu C.Y."/>
            <person name="Yang H.T."/>
            <person name="Sudianto E."/>
            <person name="Hsu M.H."/>
            <person name="Wu K.P."/>
            <person name="Wang L.N."/>
            <person name="Leebens-Mack J.H."/>
            <person name="Tsai I.J."/>
        </authorList>
    </citation>
    <scope>NUCLEOTIDE SEQUENCE [LARGE SCALE GENOMIC DNA]</scope>
    <source>
        <strain evidence="10">cv. Chaw 1501</strain>
        <tissue evidence="9">Young leaves</tissue>
    </source>
</reference>
<accession>A0A3S3P4U6</accession>
<evidence type="ECO:0000256" key="1">
    <source>
        <dbReference type="ARBA" id="ARBA00004604"/>
    </source>
</evidence>
<dbReference type="PANTHER" id="PTHR23271">
    <property type="entry name" value="HEPATOCELLULAR CARCINOMA-ASSOCIATED ANTIGEN 66"/>
    <property type="match status" value="1"/>
</dbReference>
<dbReference type="GO" id="GO:0034388">
    <property type="term" value="C:Pwp2p-containing subcomplex of 90S preribosome"/>
    <property type="evidence" value="ECO:0007669"/>
    <property type="project" value="TreeGrafter"/>
</dbReference>
<feature type="coiled-coil region" evidence="6">
    <location>
        <begin position="2"/>
        <end position="29"/>
    </location>
</feature>
<evidence type="ECO:0000259" key="7">
    <source>
        <dbReference type="Pfam" id="PF08640"/>
    </source>
</evidence>
<dbReference type="Pfam" id="PF24892">
    <property type="entry name" value="UTP6_C"/>
    <property type="match status" value="1"/>
</dbReference>
<name>A0A3S3P4U6_9MAGN</name>
<dbReference type="AlphaFoldDB" id="A0A3S3P4U6"/>
<dbReference type="GO" id="GO:0030515">
    <property type="term" value="F:snoRNA binding"/>
    <property type="evidence" value="ECO:0007669"/>
    <property type="project" value="InterPro"/>
</dbReference>
<dbReference type="Proteomes" id="UP000283530">
    <property type="component" value="Unassembled WGS sequence"/>
</dbReference>
<dbReference type="Gene3D" id="1.25.40.10">
    <property type="entry name" value="Tetratricopeptide repeat domain"/>
    <property type="match status" value="2"/>
</dbReference>
<organism evidence="9 10">
    <name type="scientific">Cinnamomum micranthum f. kanehirae</name>
    <dbReference type="NCBI Taxonomy" id="337451"/>
    <lineage>
        <taxon>Eukaryota</taxon>
        <taxon>Viridiplantae</taxon>
        <taxon>Streptophyta</taxon>
        <taxon>Embryophyta</taxon>
        <taxon>Tracheophyta</taxon>
        <taxon>Spermatophyta</taxon>
        <taxon>Magnoliopsida</taxon>
        <taxon>Magnoliidae</taxon>
        <taxon>Laurales</taxon>
        <taxon>Lauraceae</taxon>
        <taxon>Cinnamomum</taxon>
    </lineage>
</organism>
<keyword evidence="10" id="KW-1185">Reference proteome</keyword>
<proteinExistence type="inferred from homology"/>
<dbReference type="EMBL" id="QPKB01000010">
    <property type="protein sequence ID" value="RWR93392.1"/>
    <property type="molecule type" value="Genomic_DNA"/>
</dbReference>
<dbReference type="GO" id="GO:0000462">
    <property type="term" value="P:maturation of SSU-rRNA from tricistronic rRNA transcript (SSU-rRNA, 5.8S rRNA, LSU-rRNA)"/>
    <property type="evidence" value="ECO:0007669"/>
    <property type="project" value="InterPro"/>
</dbReference>
<keyword evidence="6" id="KW-0175">Coiled coil</keyword>
<evidence type="ECO:0000256" key="6">
    <source>
        <dbReference type="SAM" id="Coils"/>
    </source>
</evidence>
<dbReference type="InterPro" id="IPR056907">
    <property type="entry name" value="UTP6_C"/>
</dbReference>
<dbReference type="PANTHER" id="PTHR23271:SF1">
    <property type="entry name" value="U3 SMALL NUCLEOLAR RNA-ASSOCIATED PROTEIN 6 HOMOLOG"/>
    <property type="match status" value="1"/>
</dbReference>
<dbReference type="OrthoDB" id="28112at2759"/>
<dbReference type="InterPro" id="IPR011990">
    <property type="entry name" value="TPR-like_helical_dom_sf"/>
</dbReference>
<keyword evidence="3" id="KW-0698">rRNA processing</keyword>
<evidence type="ECO:0000256" key="5">
    <source>
        <dbReference type="ARBA" id="ARBA00023242"/>
    </source>
</evidence>
<evidence type="ECO:0000256" key="3">
    <source>
        <dbReference type="ARBA" id="ARBA00022552"/>
    </source>
</evidence>
<feature type="domain" description="U3 small nucleolar RNA-associated protein 6 N-terminal" evidence="7">
    <location>
        <begin position="9"/>
        <end position="90"/>
    </location>
</feature>
<comment type="similarity">
    <text evidence="2">Belongs to the UTP6 family.</text>
</comment>
<comment type="subcellular location">
    <subcellularLocation>
        <location evidence="1">Nucleus</location>
        <location evidence="1">Nucleolus</location>
    </subcellularLocation>
</comment>